<evidence type="ECO:0000313" key="3">
    <source>
        <dbReference type="Proteomes" id="UP000665020"/>
    </source>
</evidence>
<dbReference type="Proteomes" id="UP000665020">
    <property type="component" value="Chromosome"/>
</dbReference>
<organism evidence="2 3">
    <name type="scientific">Iocasia fonsfrigidae</name>
    <dbReference type="NCBI Taxonomy" id="2682810"/>
    <lineage>
        <taxon>Bacteria</taxon>
        <taxon>Bacillati</taxon>
        <taxon>Bacillota</taxon>
        <taxon>Clostridia</taxon>
        <taxon>Halanaerobiales</taxon>
        <taxon>Halanaerobiaceae</taxon>
        <taxon>Iocasia</taxon>
    </lineage>
</organism>
<sequence length="98" mass="11097">MEFIKILTGIGQVLTDTTVVVALFALILIYKFASERLKKSDENSKEVSAALKEVSVQLERVATITEVQAEDIKGVEHKIGHIETEIKELWREKQDKID</sequence>
<reference evidence="2" key="1">
    <citation type="submission" date="2019-12" db="EMBL/GenBank/DDBJ databases">
        <authorList>
            <person name="zhang j."/>
            <person name="sun C.M."/>
        </authorList>
    </citation>
    <scope>NUCLEOTIDE SEQUENCE</scope>
    <source>
        <strain evidence="2">NS-1</strain>
    </source>
</reference>
<keyword evidence="1" id="KW-1133">Transmembrane helix</keyword>
<name>A0A8A7KIC6_9FIRM</name>
<keyword evidence="3" id="KW-1185">Reference proteome</keyword>
<dbReference type="EMBL" id="CP046640">
    <property type="protein sequence ID" value="QTL99825.1"/>
    <property type="molecule type" value="Genomic_DNA"/>
</dbReference>
<keyword evidence="1" id="KW-0472">Membrane</keyword>
<feature type="transmembrane region" description="Helical" evidence="1">
    <location>
        <begin position="6"/>
        <end position="30"/>
    </location>
</feature>
<dbReference type="AlphaFoldDB" id="A0A8A7KIC6"/>
<keyword evidence="1" id="KW-0812">Transmembrane</keyword>
<accession>A0A8A7KIC6</accession>
<dbReference type="KEGG" id="ifn:GM661_18630"/>
<protein>
    <submittedName>
        <fullName evidence="2">Uncharacterized protein</fullName>
    </submittedName>
</protein>
<proteinExistence type="predicted"/>
<evidence type="ECO:0000256" key="1">
    <source>
        <dbReference type="SAM" id="Phobius"/>
    </source>
</evidence>
<dbReference type="RefSeq" id="WP_230868148.1">
    <property type="nucleotide sequence ID" value="NZ_CP046640.1"/>
</dbReference>
<gene>
    <name evidence="2" type="ORF">GM661_18630</name>
</gene>
<evidence type="ECO:0000313" key="2">
    <source>
        <dbReference type="EMBL" id="QTL99825.1"/>
    </source>
</evidence>